<feature type="compositionally biased region" description="Low complexity" evidence="1">
    <location>
        <begin position="177"/>
        <end position="199"/>
    </location>
</feature>
<dbReference type="OrthoDB" id="2756689at2759"/>
<keyword evidence="4" id="KW-1185">Reference proteome</keyword>
<reference evidence="3 4" key="1">
    <citation type="submission" date="2019-01" db="EMBL/GenBank/DDBJ databases">
        <title>Draft genome sequences of three monokaryotic isolates of the white-rot basidiomycete fungus Dichomitus squalens.</title>
        <authorList>
            <consortium name="DOE Joint Genome Institute"/>
            <person name="Lopez S.C."/>
            <person name="Andreopoulos B."/>
            <person name="Pangilinan J."/>
            <person name="Lipzen A."/>
            <person name="Riley R."/>
            <person name="Ahrendt S."/>
            <person name="Ng V."/>
            <person name="Barry K."/>
            <person name="Daum C."/>
            <person name="Grigoriev I.V."/>
            <person name="Hilden K.S."/>
            <person name="Makela M.R."/>
            <person name="de Vries R.P."/>
        </authorList>
    </citation>
    <scope>NUCLEOTIDE SEQUENCE [LARGE SCALE GENOMIC DNA]</scope>
    <source>
        <strain evidence="3 4">CBS 464.89</strain>
        <strain evidence="2">OM18370.1</strain>
    </source>
</reference>
<feature type="compositionally biased region" description="Acidic residues" evidence="1">
    <location>
        <begin position="130"/>
        <end position="142"/>
    </location>
</feature>
<evidence type="ECO:0000313" key="4">
    <source>
        <dbReference type="Proteomes" id="UP000292082"/>
    </source>
</evidence>
<organism evidence="3 4">
    <name type="scientific">Dichomitus squalens</name>
    <dbReference type="NCBI Taxonomy" id="114155"/>
    <lineage>
        <taxon>Eukaryota</taxon>
        <taxon>Fungi</taxon>
        <taxon>Dikarya</taxon>
        <taxon>Basidiomycota</taxon>
        <taxon>Agaricomycotina</taxon>
        <taxon>Agaricomycetes</taxon>
        <taxon>Polyporales</taxon>
        <taxon>Polyporaceae</taxon>
        <taxon>Dichomitus</taxon>
    </lineage>
</organism>
<evidence type="ECO:0000256" key="1">
    <source>
        <dbReference type="SAM" id="MobiDB-lite"/>
    </source>
</evidence>
<name>A0A4Q9QD90_9APHY</name>
<feature type="region of interest" description="Disordered" evidence="1">
    <location>
        <begin position="1"/>
        <end position="28"/>
    </location>
</feature>
<dbReference type="EMBL" id="ML143386">
    <property type="protein sequence ID" value="TBU35898.1"/>
    <property type="molecule type" value="Genomic_DNA"/>
</dbReference>
<feature type="compositionally biased region" description="Low complexity" evidence="1">
    <location>
        <begin position="308"/>
        <end position="328"/>
    </location>
</feature>
<sequence>MPNAPPQPVAAPARHPAPAPAPRDADAAPSFDALLRHIRQEVARVFQLPPDSRAKEDQAILSLAHRAFARYGAADKAALPPPLKQVDAYLKGPNQNESLSHYLYARRADLALDDIDSSDGDDKDGVGEPSPDDDRDSDEDAIGSEHPKSPSLGPTASLAGTAGNTTVSSPEPRSTVSAPAQQKADQKKSASASASASAANGVDHTFTGDDRCTNCIMRNNPTCIVNSSRQRCDSCFMKRHRCSKVLTPPTRPSRETKSASVKGKGPGDAPADANGDSASARAPKRKRTATEEDTKRNESAAKRPARPQRPAAAAASSAAGTSASASAPVQRPPAPKKPPMQNGNAAASSSNAQNLSLAALAASASRAARAPTNTVPAHNSRHQYYQEKLQVISGILGMVQTAVKELQDQVNADAAAGR</sequence>
<accession>A0A4Q9QD90</accession>
<feature type="region of interest" description="Disordered" evidence="1">
    <location>
        <begin position="245"/>
        <end position="351"/>
    </location>
</feature>
<dbReference type="Proteomes" id="UP000292957">
    <property type="component" value="Unassembled WGS sequence"/>
</dbReference>
<dbReference type="Proteomes" id="UP000292082">
    <property type="component" value="Unassembled WGS sequence"/>
</dbReference>
<feature type="compositionally biased region" description="Polar residues" evidence="1">
    <location>
        <begin position="162"/>
        <end position="176"/>
    </location>
</feature>
<dbReference type="EMBL" id="ML145084">
    <property type="protein sequence ID" value="TBU65747.1"/>
    <property type="molecule type" value="Genomic_DNA"/>
</dbReference>
<feature type="compositionally biased region" description="Pro residues" evidence="1">
    <location>
        <begin position="1"/>
        <end position="21"/>
    </location>
</feature>
<gene>
    <name evidence="3" type="ORF">BD310DRAFT_864774</name>
    <name evidence="2" type="ORF">BD311DRAFT_647049</name>
</gene>
<evidence type="ECO:0000313" key="3">
    <source>
        <dbReference type="EMBL" id="TBU65747.1"/>
    </source>
</evidence>
<dbReference type="AlphaFoldDB" id="A0A4Q9QD90"/>
<feature type="compositionally biased region" description="Basic and acidic residues" evidence="1">
    <location>
        <begin position="288"/>
        <end position="301"/>
    </location>
</feature>
<feature type="region of interest" description="Disordered" evidence="1">
    <location>
        <begin position="114"/>
        <end position="211"/>
    </location>
</feature>
<protein>
    <submittedName>
        <fullName evidence="3">Uncharacterized protein</fullName>
    </submittedName>
</protein>
<proteinExistence type="predicted"/>
<evidence type="ECO:0000313" key="2">
    <source>
        <dbReference type="EMBL" id="TBU35898.1"/>
    </source>
</evidence>